<feature type="chain" id="PRO_5038657855" description="Ricin B lectin domain-containing protein" evidence="1">
    <location>
        <begin position="21"/>
        <end position="958"/>
    </location>
</feature>
<dbReference type="EMBL" id="BONF01000009">
    <property type="protein sequence ID" value="GIF80499.1"/>
    <property type="molecule type" value="Genomic_DNA"/>
</dbReference>
<dbReference type="PROSITE" id="PS50231">
    <property type="entry name" value="RICIN_B_LECTIN"/>
    <property type="match status" value="1"/>
</dbReference>
<dbReference type="Pfam" id="PF14200">
    <property type="entry name" value="RicinB_lectin_2"/>
    <property type="match status" value="2"/>
</dbReference>
<evidence type="ECO:0000259" key="2">
    <source>
        <dbReference type="Pfam" id="PF07944"/>
    </source>
</evidence>
<comment type="caution">
    <text evidence="5">The sequence shown here is derived from an EMBL/GenBank/DDBJ whole genome shotgun (WGS) entry which is preliminary data.</text>
</comment>
<dbReference type="Proteomes" id="UP000601223">
    <property type="component" value="Unassembled WGS sequence"/>
</dbReference>
<feature type="domain" description="Ricin B lectin" evidence="3">
    <location>
        <begin position="906"/>
        <end position="956"/>
    </location>
</feature>
<dbReference type="PANTHER" id="PTHR31151:SF0">
    <property type="entry name" value="PROLINE-TRNA LIGASE (DUF1680)"/>
    <property type="match status" value="1"/>
</dbReference>
<dbReference type="InterPro" id="IPR008928">
    <property type="entry name" value="6-hairpin_glycosidase_sf"/>
</dbReference>
<dbReference type="Pfam" id="PF20736">
    <property type="entry name" value="Glyco_hydro127M"/>
    <property type="match status" value="1"/>
</dbReference>
<dbReference type="GO" id="GO:0005975">
    <property type="term" value="P:carbohydrate metabolic process"/>
    <property type="evidence" value="ECO:0007669"/>
    <property type="project" value="InterPro"/>
</dbReference>
<gene>
    <name evidence="5" type="ORF">Cba03nite_18480</name>
</gene>
<accession>A0A8J3JNQ5</accession>
<dbReference type="PROSITE" id="PS51318">
    <property type="entry name" value="TAT"/>
    <property type="match status" value="1"/>
</dbReference>
<name>A0A8J3JNQ5_9ACTN</name>
<reference evidence="5 6" key="1">
    <citation type="submission" date="2021-01" db="EMBL/GenBank/DDBJ databases">
        <title>Whole genome shotgun sequence of Catellatospora bangladeshensis NBRC 107357.</title>
        <authorList>
            <person name="Komaki H."/>
            <person name="Tamura T."/>
        </authorList>
    </citation>
    <scope>NUCLEOTIDE SEQUENCE [LARGE SCALE GENOMIC DNA]</scope>
    <source>
        <strain evidence="5 6">NBRC 107357</strain>
    </source>
</reference>
<proteinExistence type="predicted"/>
<dbReference type="SUPFAM" id="SSF50370">
    <property type="entry name" value="Ricin B-like lectins"/>
    <property type="match status" value="1"/>
</dbReference>
<dbReference type="AlphaFoldDB" id="A0A8J3JNQ5"/>
<keyword evidence="6" id="KW-1185">Reference proteome</keyword>
<dbReference type="SUPFAM" id="SSF48208">
    <property type="entry name" value="Six-hairpin glycosidases"/>
    <property type="match status" value="1"/>
</dbReference>
<dbReference type="RefSeq" id="WP_203744071.1">
    <property type="nucleotide sequence ID" value="NZ_BONF01000009.1"/>
</dbReference>
<dbReference type="InterPro" id="IPR035992">
    <property type="entry name" value="Ricin_B-like_lectins"/>
</dbReference>
<dbReference type="InterPro" id="IPR049046">
    <property type="entry name" value="Beta-AFase-like_GH127_middle"/>
</dbReference>
<dbReference type="InterPro" id="IPR006311">
    <property type="entry name" value="TAT_signal"/>
</dbReference>
<dbReference type="InterPro" id="IPR012878">
    <property type="entry name" value="Beta-AFase-like_GH127_cat"/>
</dbReference>
<dbReference type="Gene3D" id="2.80.10.50">
    <property type="match status" value="1"/>
</dbReference>
<keyword evidence="1" id="KW-0732">Signal</keyword>
<feature type="domain" description="Non-reducing end beta-L-arabinofuranosidase-like GH127 catalytic" evidence="2">
    <location>
        <begin position="109"/>
        <end position="421"/>
    </location>
</feature>
<feature type="signal peptide" evidence="1">
    <location>
        <begin position="1"/>
        <end position="20"/>
    </location>
</feature>
<dbReference type="Pfam" id="PF07944">
    <property type="entry name" value="Beta-AFase-like_GH127_cat"/>
    <property type="match status" value="1"/>
</dbReference>
<feature type="domain" description="Ricin B lectin" evidence="3">
    <location>
        <begin position="807"/>
        <end position="896"/>
    </location>
</feature>
<evidence type="ECO:0000259" key="4">
    <source>
        <dbReference type="Pfam" id="PF20736"/>
    </source>
</evidence>
<dbReference type="Gene3D" id="2.60.120.260">
    <property type="entry name" value="Galactose-binding domain-like"/>
    <property type="match status" value="1"/>
</dbReference>
<evidence type="ECO:0000256" key="1">
    <source>
        <dbReference type="SAM" id="SignalP"/>
    </source>
</evidence>
<dbReference type="PANTHER" id="PTHR31151">
    <property type="entry name" value="PROLINE-TRNA LIGASE (DUF1680)"/>
    <property type="match status" value="1"/>
</dbReference>
<sequence>MHRRSVLRGGLAVAGGLALAGQAVTESWAGGTGTPVTLVGDTSSGGIYFPYSPGLTRTSFLKLPAGSTRPSGWLAQQLSLDASGIGGNYDQVSHFLVYANTGWTDRTKGGWEELPYWLRGLAAIAAVTGDTTLRNKVATWVNGIVATAQADGFFGPNALRTSLGGGPDFWPFMPLLQALRTYQEYSGDTRIIPLLTKFLQYQNTFGASVFNQSWGSVRWATNLDTVYWLYARTGQSFLLGLADKIHQYSKNYVNNLPTMHNVDLAQGFTEPAFIALRGDTSLTQASYNNYAQIMSNWGQFPGGGFAGDENIRNEYRDPRQGFETCGIIEFMQSFESMTRLTGDPSWADGCENLAFNSLPAAVEPTHRSLHYVVSANSVQLDNRAKTQGQYQNGFAMQAFMLGVDQYRCCPHNYGQGWSYFTDNLVQATADRGLAVTMYAPSTTTAKVGAAAATVTLTQDTAYPFGDTVTLRLATAGAVAFPLYVRIPGWCAGPTLTVNGAAQPVVAGPAYVAVNRTWNNGDTVVLTLPMAVRTTTWTANHNALSVSRGPLTYALDIGQNFLRYNDPANAWPEWQVMPTSAWNYGLIPGTFSATTTGATGNPFTATGTPVALNAQARAIPNWQADSENVVTPLQNSPVASSEPIKNVRLIPMGAASLRISSFPTVGGSNTWQLPATPSASHCFSGDTVAALNSYYDPAGSYDQARRRMTWWDHVGTSEWVQYTYAAPVTASAVSLYWYDDTGHGQCRVPASWRVEYLTAAGSWQAVAGASGYGLALNAYNNTTFTAVTTTALRVVVQLRAGFSGGVLQWKVTATPAIVRPGVWYRVQNAHSGKVLGVSGMSTADSANVVQFADNGTADHNWRFDHVGNNWYMIVNQHSGKVLAVNNMSRANNGLIQQFAGVGSADHYWQLVGDGGGWLRIRNLNSGLVLGVSGMSTADSAQVVQYEDNGTADHRWRLLG</sequence>
<organism evidence="5 6">
    <name type="scientific">Catellatospora bangladeshensis</name>
    <dbReference type="NCBI Taxonomy" id="310355"/>
    <lineage>
        <taxon>Bacteria</taxon>
        <taxon>Bacillati</taxon>
        <taxon>Actinomycetota</taxon>
        <taxon>Actinomycetes</taxon>
        <taxon>Micromonosporales</taxon>
        <taxon>Micromonosporaceae</taxon>
        <taxon>Catellatospora</taxon>
    </lineage>
</organism>
<dbReference type="CDD" id="cd00161">
    <property type="entry name" value="beta-trefoil_Ricin-like"/>
    <property type="match status" value="1"/>
</dbReference>
<evidence type="ECO:0000259" key="3">
    <source>
        <dbReference type="Pfam" id="PF14200"/>
    </source>
</evidence>
<protein>
    <recommendedName>
        <fullName evidence="7">Ricin B lectin domain-containing protein</fullName>
    </recommendedName>
</protein>
<feature type="domain" description="Non-reducing end beta-L-arabinofuranosidase-like GH127 middle" evidence="4">
    <location>
        <begin position="433"/>
        <end position="529"/>
    </location>
</feature>
<evidence type="ECO:0000313" key="5">
    <source>
        <dbReference type="EMBL" id="GIF80499.1"/>
    </source>
</evidence>
<evidence type="ECO:0000313" key="6">
    <source>
        <dbReference type="Proteomes" id="UP000601223"/>
    </source>
</evidence>
<dbReference type="InterPro" id="IPR000772">
    <property type="entry name" value="Ricin_B_lectin"/>
</dbReference>
<evidence type="ECO:0008006" key="7">
    <source>
        <dbReference type="Google" id="ProtNLM"/>
    </source>
</evidence>